<keyword evidence="13" id="KW-0998">Cell outer membrane</keyword>
<reference evidence="19 20" key="1">
    <citation type="submission" date="2020-08" db="EMBL/GenBank/DDBJ databases">
        <title>Genomic Encyclopedia of Type Strains, Phase IV (KMG-IV): sequencing the most valuable type-strain genomes for metagenomic binning, comparative biology and taxonomic classification.</title>
        <authorList>
            <person name="Goeker M."/>
        </authorList>
    </citation>
    <scope>NUCLEOTIDE SEQUENCE [LARGE SCALE GENOMIC DNA]</scope>
    <source>
        <strain evidence="19 20">DSM 103377</strain>
    </source>
</reference>
<dbReference type="Gene3D" id="3.30.1950.10">
    <property type="entry name" value="wza like domain"/>
    <property type="match status" value="1"/>
</dbReference>
<dbReference type="InterPro" id="IPR054765">
    <property type="entry name" value="SLBB_dom"/>
</dbReference>
<comment type="similarity">
    <text evidence="2">Belongs to the BexD/CtrA/VexA family.</text>
</comment>
<feature type="domain" description="SLBB" evidence="18">
    <location>
        <begin position="332"/>
        <end position="418"/>
    </location>
</feature>
<dbReference type="AlphaFoldDB" id="A0A840WWA6"/>
<dbReference type="PROSITE" id="PS51257">
    <property type="entry name" value="PROKAR_LIPOPROTEIN"/>
    <property type="match status" value="1"/>
</dbReference>
<feature type="domain" description="Polysaccharide export protein N-terminal" evidence="17">
    <location>
        <begin position="102"/>
        <end position="186"/>
    </location>
</feature>
<evidence type="ECO:0000259" key="18">
    <source>
        <dbReference type="Pfam" id="PF22461"/>
    </source>
</evidence>
<dbReference type="InterPro" id="IPR003715">
    <property type="entry name" value="Poly_export_N"/>
</dbReference>
<keyword evidence="4" id="KW-1134">Transmembrane beta strand</keyword>
<keyword evidence="12" id="KW-0564">Palmitate</keyword>
<organism evidence="19 20">
    <name type="scientific">Rubricella aquisinus</name>
    <dbReference type="NCBI Taxonomy" id="2028108"/>
    <lineage>
        <taxon>Bacteria</taxon>
        <taxon>Pseudomonadati</taxon>
        <taxon>Pseudomonadota</taxon>
        <taxon>Alphaproteobacteria</taxon>
        <taxon>Rhodobacterales</taxon>
        <taxon>Paracoccaceae</taxon>
        <taxon>Rubricella</taxon>
    </lineage>
</organism>
<keyword evidence="10" id="KW-0626">Porin</keyword>
<feature type="signal peptide" evidence="16">
    <location>
        <begin position="1"/>
        <end position="20"/>
    </location>
</feature>
<sequence>MKPLFLALGLVLTGCGAAYISPSVPGPAENENVRVIPLTAQSVRIANATPYQPRALPGAFFETTGDVNAMQAQTGRLPSPAFSEQRRPGTVETRLPPPVLGTPYEIGIGDVVVLATRQGGTTVEELSGLLAAQSRRQGYTVQDDGAIAIPDVGRVQIAGLTLEEAEAALFQRLVESQIDPTFSIEIAEFNSKRVSIGGAVRNPTVAPITLTPLFLQEVLAVAGGVVAPDRDFVTIRLYRDGQLYQLPLRDLPRYSIRLQADDSIFVDTDFELEQAQAYFTEQIQLAQFRQSSRIQALNELNTEVDLRRAVLEEQRANFQAQVTLDAVPRDYVYLSGEVRQQSRFLLPFGRQATLADAFYDQGGALLETADPSEIYVLRASTDPARADEIVAWHLDAEDATNFVLATRMELRPNDVIFVAEQPITRWNRAISQSIPSLITTGVSAVTN</sequence>
<accession>A0A840WWA6</accession>
<keyword evidence="9" id="KW-0406">Ion transport</keyword>
<evidence type="ECO:0000256" key="16">
    <source>
        <dbReference type="SAM" id="SignalP"/>
    </source>
</evidence>
<protein>
    <submittedName>
        <fullName evidence="19">Polysaccharide export outer membrane protein</fullName>
    </submittedName>
</protein>
<feature type="region of interest" description="Disordered" evidence="15">
    <location>
        <begin position="78"/>
        <end position="98"/>
    </location>
</feature>
<evidence type="ECO:0000256" key="3">
    <source>
        <dbReference type="ARBA" id="ARBA00022448"/>
    </source>
</evidence>
<proteinExistence type="inferred from homology"/>
<evidence type="ECO:0000256" key="14">
    <source>
        <dbReference type="ARBA" id="ARBA00023288"/>
    </source>
</evidence>
<keyword evidence="20" id="KW-1185">Reference proteome</keyword>
<gene>
    <name evidence="19" type="ORF">FHS89_000562</name>
</gene>
<name>A0A840WWA6_9RHOB</name>
<evidence type="ECO:0000256" key="12">
    <source>
        <dbReference type="ARBA" id="ARBA00023139"/>
    </source>
</evidence>
<evidence type="ECO:0000313" key="19">
    <source>
        <dbReference type="EMBL" id="MBB5514564.1"/>
    </source>
</evidence>
<comment type="caution">
    <text evidence="19">The sequence shown here is derived from an EMBL/GenBank/DDBJ whole genome shotgun (WGS) entry which is preliminary data.</text>
</comment>
<evidence type="ECO:0000256" key="15">
    <source>
        <dbReference type="SAM" id="MobiDB-lite"/>
    </source>
</evidence>
<dbReference type="PANTHER" id="PTHR33619">
    <property type="entry name" value="POLYSACCHARIDE EXPORT PROTEIN GFCE-RELATED"/>
    <property type="match status" value="1"/>
</dbReference>
<evidence type="ECO:0000256" key="4">
    <source>
        <dbReference type="ARBA" id="ARBA00022452"/>
    </source>
</evidence>
<dbReference type="Pfam" id="PF02563">
    <property type="entry name" value="Poly_export"/>
    <property type="match status" value="1"/>
</dbReference>
<feature type="domain" description="SLBB" evidence="18">
    <location>
        <begin position="192"/>
        <end position="266"/>
    </location>
</feature>
<dbReference type="PANTHER" id="PTHR33619:SF3">
    <property type="entry name" value="POLYSACCHARIDE EXPORT PROTEIN GFCE-RELATED"/>
    <property type="match status" value="1"/>
</dbReference>
<dbReference type="GO" id="GO:0015159">
    <property type="term" value="F:polysaccharide transmembrane transporter activity"/>
    <property type="evidence" value="ECO:0007669"/>
    <property type="project" value="InterPro"/>
</dbReference>
<keyword evidence="14" id="KW-0449">Lipoprotein</keyword>
<keyword evidence="11" id="KW-0472">Membrane</keyword>
<dbReference type="GO" id="GO:0015288">
    <property type="term" value="F:porin activity"/>
    <property type="evidence" value="ECO:0007669"/>
    <property type="project" value="UniProtKB-KW"/>
</dbReference>
<keyword evidence="5" id="KW-0762">Sugar transport</keyword>
<keyword evidence="3" id="KW-0813">Transport</keyword>
<dbReference type="InterPro" id="IPR049712">
    <property type="entry name" value="Poly_export"/>
</dbReference>
<evidence type="ECO:0000256" key="6">
    <source>
        <dbReference type="ARBA" id="ARBA00022692"/>
    </source>
</evidence>
<evidence type="ECO:0000256" key="7">
    <source>
        <dbReference type="ARBA" id="ARBA00022729"/>
    </source>
</evidence>
<evidence type="ECO:0000259" key="17">
    <source>
        <dbReference type="Pfam" id="PF02563"/>
    </source>
</evidence>
<evidence type="ECO:0000313" key="20">
    <source>
        <dbReference type="Proteomes" id="UP000553766"/>
    </source>
</evidence>
<dbReference type="GO" id="GO:0046930">
    <property type="term" value="C:pore complex"/>
    <property type="evidence" value="ECO:0007669"/>
    <property type="project" value="UniProtKB-KW"/>
</dbReference>
<keyword evidence="7 16" id="KW-0732">Signal</keyword>
<dbReference type="Gene3D" id="3.10.560.10">
    <property type="entry name" value="Outer membrane lipoprotein wza domain like"/>
    <property type="match status" value="2"/>
</dbReference>
<comment type="subcellular location">
    <subcellularLocation>
        <location evidence="1">Cell outer membrane</location>
        <topology evidence="1">Multi-pass membrane protein</topology>
    </subcellularLocation>
</comment>
<evidence type="ECO:0000256" key="5">
    <source>
        <dbReference type="ARBA" id="ARBA00022597"/>
    </source>
</evidence>
<dbReference type="Pfam" id="PF22461">
    <property type="entry name" value="SLBB_2"/>
    <property type="match status" value="2"/>
</dbReference>
<keyword evidence="8" id="KW-0625">Polysaccharide transport</keyword>
<evidence type="ECO:0000256" key="2">
    <source>
        <dbReference type="ARBA" id="ARBA00009450"/>
    </source>
</evidence>
<feature type="chain" id="PRO_5032524791" evidence="16">
    <location>
        <begin position="21"/>
        <end position="447"/>
    </location>
</feature>
<evidence type="ECO:0000256" key="9">
    <source>
        <dbReference type="ARBA" id="ARBA00023065"/>
    </source>
</evidence>
<evidence type="ECO:0000256" key="8">
    <source>
        <dbReference type="ARBA" id="ARBA00023047"/>
    </source>
</evidence>
<dbReference type="Proteomes" id="UP000553766">
    <property type="component" value="Unassembled WGS sequence"/>
</dbReference>
<evidence type="ECO:0000256" key="13">
    <source>
        <dbReference type="ARBA" id="ARBA00023237"/>
    </source>
</evidence>
<dbReference type="EMBL" id="JACIJS010000001">
    <property type="protein sequence ID" value="MBB5514564.1"/>
    <property type="molecule type" value="Genomic_DNA"/>
</dbReference>
<evidence type="ECO:0000256" key="10">
    <source>
        <dbReference type="ARBA" id="ARBA00023114"/>
    </source>
</evidence>
<dbReference type="RefSeq" id="WP_184008248.1">
    <property type="nucleotide sequence ID" value="NZ_JACIJS010000001.1"/>
</dbReference>
<evidence type="ECO:0000256" key="1">
    <source>
        <dbReference type="ARBA" id="ARBA00004571"/>
    </source>
</evidence>
<evidence type="ECO:0000256" key="11">
    <source>
        <dbReference type="ARBA" id="ARBA00023136"/>
    </source>
</evidence>
<dbReference type="GO" id="GO:0009279">
    <property type="term" value="C:cell outer membrane"/>
    <property type="evidence" value="ECO:0007669"/>
    <property type="project" value="UniProtKB-SubCell"/>
</dbReference>
<dbReference type="GO" id="GO:0006811">
    <property type="term" value="P:monoatomic ion transport"/>
    <property type="evidence" value="ECO:0007669"/>
    <property type="project" value="UniProtKB-KW"/>
</dbReference>
<keyword evidence="6" id="KW-0812">Transmembrane</keyword>